<feature type="transmembrane region" description="Helical" evidence="1">
    <location>
        <begin position="45"/>
        <end position="62"/>
    </location>
</feature>
<dbReference type="Proteomes" id="UP000031937">
    <property type="component" value="Unassembled WGS sequence"/>
</dbReference>
<dbReference type="PANTHER" id="PTHR28008">
    <property type="entry name" value="DOMAIN PROTEIN, PUTATIVE (AFU_ORTHOLOGUE AFUA_3G10980)-RELATED"/>
    <property type="match status" value="1"/>
</dbReference>
<feature type="transmembrane region" description="Helical" evidence="1">
    <location>
        <begin position="71"/>
        <end position="91"/>
    </location>
</feature>
<keyword evidence="1" id="KW-1133">Transmembrane helix</keyword>
<keyword evidence="6" id="KW-1185">Reference proteome</keyword>
<evidence type="ECO:0000313" key="5">
    <source>
        <dbReference type="Proteomes" id="UP000031937"/>
    </source>
</evidence>
<feature type="domain" description="VanZ-like" evidence="2">
    <location>
        <begin position="37"/>
        <end position="119"/>
    </location>
</feature>
<dbReference type="InterPro" id="IPR006976">
    <property type="entry name" value="VanZ-like"/>
</dbReference>
<keyword evidence="1" id="KW-0812">Transmembrane</keyword>
<reference evidence="4 5" key="2">
    <citation type="submission" date="2014-07" db="EMBL/GenBank/DDBJ databases">
        <title>Porphyromonadaceae bacterium OUH 334697 = ATCC BAA-2682 = DSM 28341 draft genome.</title>
        <authorList>
            <person name="Sydenham T.V."/>
            <person name="Hasman H."/>
            <person name="Justesen U.S."/>
        </authorList>
    </citation>
    <scope>NUCLEOTIDE SEQUENCE [LARGE SCALE GENOMIC DNA]</scope>
    <source>
        <strain evidence="4 5">OUH 334697</strain>
    </source>
</reference>
<evidence type="ECO:0000313" key="3">
    <source>
        <dbReference type="EMBL" id="KIO44430.1"/>
    </source>
</evidence>
<dbReference type="Pfam" id="PF04892">
    <property type="entry name" value="VanZ"/>
    <property type="match status" value="1"/>
</dbReference>
<dbReference type="NCBIfam" id="NF037970">
    <property type="entry name" value="vanZ_1"/>
    <property type="match status" value="1"/>
</dbReference>
<dbReference type="OrthoDB" id="1524985at2"/>
<dbReference type="EMBL" id="JPIT01000018">
    <property type="protein sequence ID" value="KIO45314.1"/>
    <property type="molecule type" value="Genomic_DNA"/>
</dbReference>
<evidence type="ECO:0000313" key="4">
    <source>
        <dbReference type="EMBL" id="KIO45314.1"/>
    </source>
</evidence>
<protein>
    <recommendedName>
        <fullName evidence="2">VanZ-like domain-containing protein</fullName>
    </recommendedName>
</protein>
<evidence type="ECO:0000256" key="1">
    <source>
        <dbReference type="SAM" id="Phobius"/>
    </source>
</evidence>
<dbReference type="PANTHER" id="PTHR28008:SF1">
    <property type="entry name" value="DOMAIN PROTEIN, PUTATIVE (AFU_ORTHOLOGUE AFUA_3G10980)-RELATED"/>
    <property type="match status" value="1"/>
</dbReference>
<dbReference type="EMBL" id="JPIU01000039">
    <property type="protein sequence ID" value="KIO44430.1"/>
    <property type="molecule type" value="Genomic_DNA"/>
</dbReference>
<comment type="caution">
    <text evidence="3">The sequence shown here is derived from an EMBL/GenBank/DDBJ whole genome shotgun (WGS) entry which is preliminary data.</text>
</comment>
<name>A0A0C3R4N3_9PORP</name>
<gene>
    <name evidence="3" type="ORF">BA92_09525</name>
    <name evidence="4" type="ORF">IE90_07800</name>
</gene>
<feature type="transmembrane region" description="Helical" evidence="1">
    <location>
        <begin position="103"/>
        <end position="120"/>
    </location>
</feature>
<evidence type="ECO:0000259" key="2">
    <source>
        <dbReference type="Pfam" id="PF04892"/>
    </source>
</evidence>
<dbReference type="RefSeq" id="WP_041503262.1">
    <property type="nucleotide sequence ID" value="NZ_JPIT01000018.1"/>
</dbReference>
<sequence>MIPRKQTLLFRNIIWALVIFILCAMPSESVPDPHLNIPHLDKVVHFGMFFIMAIFLCSELHYQTRIRTHTIFWITVIFSFIYGGLIEILQMTYFQRGGEWGDLLADVLGAVAGCLLYPAVKRQKDKLLSRIKNKF</sequence>
<dbReference type="Proteomes" id="UP000031980">
    <property type="component" value="Unassembled WGS sequence"/>
</dbReference>
<accession>A0A0C3R4N3</accession>
<reference evidence="3 6" key="1">
    <citation type="submission" date="2014-07" db="EMBL/GenBank/DDBJ databases">
        <title>Porphyromonadaceae bacterium OUH 308042 = ATCC BAA-2681 = DSM 28342 draft genome.</title>
        <authorList>
            <person name="Sydenham T.V."/>
            <person name="Hasman H."/>
            <person name="Justensen U.S."/>
        </authorList>
    </citation>
    <scope>NUCLEOTIDE SEQUENCE [LARGE SCALE GENOMIC DNA]</scope>
    <source>
        <strain evidence="3 6">OUH 308042</strain>
    </source>
</reference>
<proteinExistence type="predicted"/>
<dbReference type="AlphaFoldDB" id="A0A0C3R4N3"/>
<keyword evidence="1" id="KW-0472">Membrane</keyword>
<organism evidence="3 6">
    <name type="scientific">Sanguibacteroides justesenii</name>
    <dbReference type="NCBI Taxonomy" id="1547597"/>
    <lineage>
        <taxon>Bacteria</taxon>
        <taxon>Pseudomonadati</taxon>
        <taxon>Bacteroidota</taxon>
        <taxon>Bacteroidia</taxon>
        <taxon>Bacteroidales</taxon>
        <taxon>Porphyromonadaceae</taxon>
        <taxon>Sanguibacteroides</taxon>
    </lineage>
</organism>
<evidence type="ECO:0000313" key="6">
    <source>
        <dbReference type="Proteomes" id="UP000031980"/>
    </source>
</evidence>